<evidence type="ECO:0000256" key="4">
    <source>
        <dbReference type="ARBA" id="ARBA00022723"/>
    </source>
</evidence>
<evidence type="ECO:0000256" key="6">
    <source>
        <dbReference type="ARBA" id="ARBA00022833"/>
    </source>
</evidence>
<protein>
    <recommendedName>
        <fullName evidence="3">beta-galactosidase</fullName>
        <ecNumber evidence="3">3.2.1.23</ecNumber>
    </recommendedName>
</protein>
<feature type="domain" description="Glycoside hydrolase family 42 N-terminal" evidence="8">
    <location>
        <begin position="12"/>
        <end position="378"/>
    </location>
</feature>
<comment type="catalytic activity">
    <reaction evidence="1">
        <text>Hydrolysis of terminal non-reducing beta-D-galactose residues in beta-D-galactosides.</text>
        <dbReference type="EC" id="3.2.1.23"/>
    </reaction>
</comment>
<keyword evidence="6" id="KW-0862">Zinc</keyword>
<dbReference type="Pfam" id="PF02449">
    <property type="entry name" value="Glyco_hydro_42"/>
    <property type="match status" value="1"/>
</dbReference>
<dbReference type="SUPFAM" id="SSF51445">
    <property type="entry name" value="(Trans)glycosidases"/>
    <property type="match status" value="1"/>
</dbReference>
<organism evidence="10">
    <name type="scientific">Roseburia intestinalis</name>
    <dbReference type="NCBI Taxonomy" id="166486"/>
    <lineage>
        <taxon>Bacteria</taxon>
        <taxon>Bacillati</taxon>
        <taxon>Bacillota</taxon>
        <taxon>Clostridia</taxon>
        <taxon>Lachnospirales</taxon>
        <taxon>Lachnospiraceae</taxon>
        <taxon>Roseburia</taxon>
    </lineage>
</organism>
<evidence type="ECO:0000256" key="7">
    <source>
        <dbReference type="ARBA" id="ARBA00023295"/>
    </source>
</evidence>
<keyword evidence="4" id="KW-0479">Metal-binding</keyword>
<evidence type="ECO:0000256" key="2">
    <source>
        <dbReference type="ARBA" id="ARBA00005940"/>
    </source>
</evidence>
<name>A0A6N3GCK2_9FIRM</name>
<dbReference type="Gene3D" id="3.40.50.880">
    <property type="match status" value="1"/>
</dbReference>
<keyword evidence="7 10" id="KW-0326">Glycosidase</keyword>
<gene>
    <name evidence="10" type="primary">bgaB</name>
    <name evidence="10" type="ORF">RILFYP67_02617</name>
</gene>
<dbReference type="InterPro" id="IPR013738">
    <property type="entry name" value="Beta_galactosidase_Trimer"/>
</dbReference>
<dbReference type="PANTHER" id="PTHR36447">
    <property type="entry name" value="BETA-GALACTOSIDASE GANA"/>
    <property type="match status" value="1"/>
</dbReference>
<dbReference type="GO" id="GO:0046872">
    <property type="term" value="F:metal ion binding"/>
    <property type="evidence" value="ECO:0007669"/>
    <property type="project" value="UniProtKB-KW"/>
</dbReference>
<dbReference type="PANTHER" id="PTHR36447:SF2">
    <property type="entry name" value="BETA-GALACTOSIDASE YESZ"/>
    <property type="match status" value="1"/>
</dbReference>
<accession>A0A6N3GCK2</accession>
<dbReference type="CDD" id="cd03143">
    <property type="entry name" value="A4_beta-galactosidase_middle_domain"/>
    <property type="match status" value="1"/>
</dbReference>
<feature type="domain" description="Beta-galactosidase trimerisation" evidence="9">
    <location>
        <begin position="392"/>
        <end position="610"/>
    </location>
</feature>
<dbReference type="Gene3D" id="3.20.20.80">
    <property type="entry name" value="Glycosidases"/>
    <property type="match status" value="1"/>
</dbReference>
<dbReference type="SUPFAM" id="SSF52317">
    <property type="entry name" value="Class I glutamine amidotransferase-like"/>
    <property type="match status" value="1"/>
</dbReference>
<dbReference type="InterPro" id="IPR013529">
    <property type="entry name" value="Glyco_hydro_42_N"/>
</dbReference>
<dbReference type="Pfam" id="PF08532">
    <property type="entry name" value="Glyco_hydro_42M"/>
    <property type="match status" value="1"/>
</dbReference>
<evidence type="ECO:0000256" key="3">
    <source>
        <dbReference type="ARBA" id="ARBA00012756"/>
    </source>
</evidence>
<comment type="similarity">
    <text evidence="2">Belongs to the glycosyl hydrolase 42 family.</text>
</comment>
<dbReference type="GO" id="GO:0005975">
    <property type="term" value="P:carbohydrate metabolic process"/>
    <property type="evidence" value="ECO:0007669"/>
    <property type="project" value="InterPro"/>
</dbReference>
<evidence type="ECO:0000259" key="9">
    <source>
        <dbReference type="Pfam" id="PF08532"/>
    </source>
</evidence>
<dbReference type="InterPro" id="IPR029062">
    <property type="entry name" value="Class_I_gatase-like"/>
</dbReference>
<evidence type="ECO:0000256" key="1">
    <source>
        <dbReference type="ARBA" id="ARBA00001412"/>
    </source>
</evidence>
<keyword evidence="5 10" id="KW-0378">Hydrolase</keyword>
<evidence type="ECO:0000256" key="5">
    <source>
        <dbReference type="ARBA" id="ARBA00022801"/>
    </source>
</evidence>
<dbReference type="RefSeq" id="WP_422046937.1">
    <property type="nucleotide sequence ID" value="NZ_CACRUM010000082.1"/>
</dbReference>
<proteinExistence type="inferred from homology"/>
<reference evidence="10" key="1">
    <citation type="submission" date="2019-11" db="EMBL/GenBank/DDBJ databases">
        <authorList>
            <person name="Feng L."/>
        </authorList>
    </citation>
    <scope>NUCLEOTIDE SEQUENCE</scope>
    <source>
        <strain evidence="10">RintestinalisLFYP67</strain>
    </source>
</reference>
<sequence>MKTEKLYFGAAYYSEYLPYDRVEKDMEMMEKAGMNVIRIAESTWSTLEPQEGVYDFTHIDRMLNAAACHHISVIVGTPTYAVPTWLVKKYPDILAITQNGRERYGHRQNMDITNPDYLSHAERVIRVLMEHVKDVPHVIGYQLDNETKSYGTAGPRVQAMFVDYLKENFPDINDFNHEFGLDYWSNRVNDWDDFPDVRGTINQSLAAEFCKFQRSLVTKFLSWQADIVREYKRDDQFITQNFDFDWTTHSIGYQSQVDQYDASRCMTVAGADIYHPSNEELTGAEITVCGNISRSLKKDNYLILETEAQGLTPWLPYPGQLRLQAYSHIANGSNSVMYWHWHSIHNAIESYWKGVLSHDFSENETYREAVVIGNEWKKIGSHLKNLKKENKIAIMLDNASLTGFTQFPLENAGANGYNTVMRWFSDALYRLNIEYDMISSRERDFSSYECLIVPALYSAPESLLLALDSYVRNGGHLITTFRSGFSDEYLKIYPDMQPHILHECLGLHYDQFTHPHHVDIVPVQSDVMAAAQKHFSHPDDSAFSLTSSACEWMELITCDTAVPVLKYSHPAYERYAAAAKNQYGNGSTLYFGTMFENDELLESVLLSFLHETGFSGGDLSSDAPHYPLIIKRGINDSGKELCYYLNYSKDPVSVTHHGKNGVELISETAIVCGNKIDLGGWGVAVVEM</sequence>
<dbReference type="EMBL" id="CACRUM010000082">
    <property type="protein sequence ID" value="VYU61930.1"/>
    <property type="molecule type" value="Genomic_DNA"/>
</dbReference>
<dbReference type="AlphaFoldDB" id="A0A6N3GCK2"/>
<dbReference type="GO" id="GO:0004565">
    <property type="term" value="F:beta-galactosidase activity"/>
    <property type="evidence" value="ECO:0007669"/>
    <property type="project" value="UniProtKB-EC"/>
</dbReference>
<evidence type="ECO:0000259" key="8">
    <source>
        <dbReference type="Pfam" id="PF02449"/>
    </source>
</evidence>
<dbReference type="InterPro" id="IPR017853">
    <property type="entry name" value="GH"/>
</dbReference>
<evidence type="ECO:0000313" key="10">
    <source>
        <dbReference type="EMBL" id="VYU61930.1"/>
    </source>
</evidence>
<dbReference type="InterPro" id="IPR003476">
    <property type="entry name" value="Glyco_hydro_42"/>
</dbReference>
<dbReference type="EC" id="3.2.1.23" evidence="3"/>
<dbReference type="GO" id="GO:0009341">
    <property type="term" value="C:beta-galactosidase complex"/>
    <property type="evidence" value="ECO:0007669"/>
    <property type="project" value="InterPro"/>
</dbReference>